<dbReference type="Pfam" id="PF00211">
    <property type="entry name" value="Guanylate_cyc"/>
    <property type="match status" value="1"/>
</dbReference>
<dbReference type="Ensembl" id="ENSORLT00015015050.1">
    <property type="protein sequence ID" value="ENSORLP00015021638.1"/>
    <property type="gene ID" value="ENSORLG00015023298.1"/>
</dbReference>
<dbReference type="InterPro" id="IPR038158">
    <property type="entry name" value="H-NOX_domain_sf"/>
</dbReference>
<dbReference type="Gene3D" id="3.90.1520.10">
    <property type="entry name" value="H-NOX domain"/>
    <property type="match status" value="1"/>
</dbReference>
<dbReference type="Gene3D" id="6.10.250.780">
    <property type="match status" value="1"/>
</dbReference>
<sequence length="709" mass="78225">MSSSSRKISSESFSSSVGSDCGLESPGGDGGGGGPELAEENRGCPFSSLPSSQRALLWNGRSSAERSACAAGEEQQQQQGPFIPHKRVTRRRRVNLDSLGESLKRLTSPTVSGTHAESWTLQPPDMSSRILLCSFNIYWVIPPPSLTGVPFCELREHFGEEFFGLCFEENERVLRAVGGNLQDFFNGFDAILEHIRTSTGRRASSESPSFQKLDKVGNHGKVLLLHCFNPAPVVGLVMPGLIRAVARRIFHSEVEVEEVCPSSLSSCPSSSSVSIKRPPPSLSTNPSDLRIGLATFCRAFPFHLVLGPHMELLQLGEGLRRQARIEPHRSFSFRDCFEIVSPKMEPSFQGILLRLASPFTIRTRPDSTQAGTKEKVMELKGQMIHVPESCSLMFLGSPRVDKLEELMGRGLYLSDIPIHDATRDVILVGEQAKAQDGLKKRMDKLKATLERTHQALEEEKRRTVDLLYSIFPGDVAQKLWQGQPVPARKFDDVTMLFSDIVGFTAVCAHCTPMQVISMLNELYTRFDYQCGILDVYKIETIGDAYCVAGGLHKKVDSHAKPIAHMALKMMELSEEVLTPDGKPIKLRIGIHTGSVLAGVVGVKMPRYCLFGNNVTLASKFESGSHPRCINVSPTTYQLLKDDRSFSFVPRSRMDLPENFPKEIPGACYFLEAGTSHSHASLTSSRSAPPASMRKVSYSIGTMFLRETSL</sequence>
<feature type="region of interest" description="Disordered" evidence="10">
    <location>
        <begin position="67"/>
        <end position="87"/>
    </location>
</feature>
<dbReference type="GO" id="GO:0004383">
    <property type="term" value="F:guanylate cyclase activity"/>
    <property type="evidence" value="ECO:0007669"/>
    <property type="project" value="UniProtKB-EC"/>
</dbReference>
<comment type="similarity">
    <text evidence="8">Belongs to the adenylyl cyclase class-4/guanylyl cyclase family.</text>
</comment>
<feature type="domain" description="Guanylate cyclase" evidence="11">
    <location>
        <begin position="494"/>
        <end position="621"/>
    </location>
</feature>
<dbReference type="InterPro" id="IPR018297">
    <property type="entry name" value="A/G_cyclase_CS"/>
</dbReference>
<evidence type="ECO:0000256" key="7">
    <source>
        <dbReference type="ARBA" id="ARBA00023293"/>
    </source>
</evidence>
<evidence type="ECO:0000256" key="5">
    <source>
        <dbReference type="ARBA" id="ARBA00023134"/>
    </source>
</evidence>
<dbReference type="FunFam" id="3.30.70.1230:FF:000007">
    <property type="entry name" value="Guanylate cyclase soluble subunit alpha-3"/>
    <property type="match status" value="1"/>
</dbReference>
<reference evidence="12" key="4">
    <citation type="submission" date="2025-09" db="UniProtKB">
        <authorList>
            <consortium name="Ensembl"/>
        </authorList>
    </citation>
    <scope>IDENTIFICATION</scope>
    <source>
        <strain evidence="12">HSOK</strain>
    </source>
</reference>
<comment type="subcellular location">
    <subcellularLocation>
        <location evidence="1">Cytoplasm</location>
    </subcellularLocation>
</comment>
<reference evidence="12" key="3">
    <citation type="submission" date="2025-08" db="UniProtKB">
        <authorList>
            <consortium name="Ensembl"/>
        </authorList>
    </citation>
    <scope>IDENTIFICATION</scope>
    <source>
        <strain evidence="12">HSOK</strain>
    </source>
</reference>
<dbReference type="AlphaFoldDB" id="A0A3P9INM5"/>
<feature type="region of interest" description="Disordered" evidence="10">
    <location>
        <begin position="1"/>
        <end position="50"/>
    </location>
</feature>
<dbReference type="Pfam" id="PF07701">
    <property type="entry name" value="HNOBA"/>
    <property type="match status" value="1"/>
</dbReference>
<evidence type="ECO:0000256" key="8">
    <source>
        <dbReference type="RuleBase" id="RU000405"/>
    </source>
</evidence>
<keyword evidence="3" id="KW-0963">Cytoplasm</keyword>
<dbReference type="PANTHER" id="PTHR45655:SF7">
    <property type="entry name" value="GUANYLATE CYCLASE SOLUBLE SUBUNIT ALPHA-2"/>
    <property type="match status" value="1"/>
</dbReference>
<dbReference type="InterPro" id="IPR001054">
    <property type="entry name" value="A/G_cyclase"/>
</dbReference>
<keyword evidence="6 8" id="KW-0456">Lyase</keyword>
<feature type="coiled-coil region" evidence="9">
    <location>
        <begin position="435"/>
        <end position="466"/>
    </location>
</feature>
<dbReference type="SUPFAM" id="SSF55073">
    <property type="entry name" value="Nucleotide cyclase"/>
    <property type="match status" value="1"/>
</dbReference>
<evidence type="ECO:0000256" key="2">
    <source>
        <dbReference type="ARBA" id="ARBA00012202"/>
    </source>
</evidence>
<evidence type="ECO:0000256" key="10">
    <source>
        <dbReference type="SAM" id="MobiDB-lite"/>
    </source>
</evidence>
<dbReference type="GO" id="GO:0005737">
    <property type="term" value="C:cytoplasm"/>
    <property type="evidence" value="ECO:0007669"/>
    <property type="project" value="UniProtKB-SubCell"/>
</dbReference>
<keyword evidence="9" id="KW-0175">Coiled coil</keyword>
<reference key="1">
    <citation type="journal article" date="2007" name="Nature">
        <title>The medaka draft genome and insights into vertebrate genome evolution.</title>
        <authorList>
            <person name="Kasahara M."/>
            <person name="Naruse K."/>
            <person name="Sasaki S."/>
            <person name="Nakatani Y."/>
            <person name="Qu W."/>
            <person name="Ahsan B."/>
            <person name="Yamada T."/>
            <person name="Nagayasu Y."/>
            <person name="Doi K."/>
            <person name="Kasai Y."/>
            <person name="Jindo T."/>
            <person name="Kobayashi D."/>
            <person name="Shimada A."/>
            <person name="Toyoda A."/>
            <person name="Kuroki Y."/>
            <person name="Fujiyama A."/>
            <person name="Sasaki T."/>
            <person name="Shimizu A."/>
            <person name="Asakawa S."/>
            <person name="Shimizu N."/>
            <person name="Hashimoto S."/>
            <person name="Yang J."/>
            <person name="Lee Y."/>
            <person name="Matsushima K."/>
            <person name="Sugano S."/>
            <person name="Sakaizumi M."/>
            <person name="Narita T."/>
            <person name="Ohishi K."/>
            <person name="Haga S."/>
            <person name="Ohta F."/>
            <person name="Nomoto H."/>
            <person name="Nogata K."/>
            <person name="Morishita T."/>
            <person name="Endo T."/>
            <person name="Shin-I T."/>
            <person name="Takeda H."/>
            <person name="Morishita S."/>
            <person name="Kohara Y."/>
        </authorList>
    </citation>
    <scope>NUCLEOTIDE SEQUENCE [LARGE SCALE GENOMIC DNA]</scope>
    <source>
        <strain>Hd-rR</strain>
    </source>
</reference>
<evidence type="ECO:0000313" key="12">
    <source>
        <dbReference type="Ensembl" id="ENSORLP00015021638.1"/>
    </source>
</evidence>
<evidence type="ECO:0000256" key="4">
    <source>
        <dbReference type="ARBA" id="ARBA00022741"/>
    </source>
</evidence>
<dbReference type="PROSITE" id="PS00452">
    <property type="entry name" value="GUANYLATE_CYCLASE_1"/>
    <property type="match status" value="1"/>
</dbReference>
<proteinExistence type="inferred from homology"/>
<feature type="compositionally biased region" description="Low complexity" evidence="10">
    <location>
        <begin position="1"/>
        <end position="19"/>
    </location>
</feature>
<dbReference type="PANTHER" id="PTHR45655">
    <property type="entry name" value="GUANYLATE CYCLASE SOLUBLE SUBUNIT BETA-2"/>
    <property type="match status" value="1"/>
</dbReference>
<name>A0A3P9INM5_ORYLA</name>
<dbReference type="GO" id="GO:0035556">
    <property type="term" value="P:intracellular signal transduction"/>
    <property type="evidence" value="ECO:0007669"/>
    <property type="project" value="InterPro"/>
</dbReference>
<evidence type="ECO:0000256" key="9">
    <source>
        <dbReference type="SAM" id="Coils"/>
    </source>
</evidence>
<feature type="region of interest" description="Disordered" evidence="10">
    <location>
        <begin position="262"/>
        <end position="284"/>
    </location>
</feature>
<dbReference type="FunFam" id="3.30.450.260:FF:000002">
    <property type="entry name" value="guanylate cyclase soluble subunit alpha-2"/>
    <property type="match status" value="1"/>
</dbReference>
<accession>A0A3P9INM5</accession>
<feature type="compositionally biased region" description="Gly residues" evidence="10">
    <location>
        <begin position="25"/>
        <end position="35"/>
    </location>
</feature>
<protein>
    <recommendedName>
        <fullName evidence="2">guanylate cyclase</fullName>
        <ecNumber evidence="2">4.6.1.2</ecNumber>
    </recommendedName>
</protein>
<dbReference type="GO" id="GO:0005525">
    <property type="term" value="F:GTP binding"/>
    <property type="evidence" value="ECO:0007669"/>
    <property type="project" value="UniProtKB-KW"/>
</dbReference>
<dbReference type="Proteomes" id="UP000265200">
    <property type="component" value="Chromosome 13"/>
</dbReference>
<evidence type="ECO:0000256" key="3">
    <source>
        <dbReference type="ARBA" id="ARBA00022490"/>
    </source>
</evidence>
<evidence type="ECO:0000313" key="13">
    <source>
        <dbReference type="Proteomes" id="UP000265200"/>
    </source>
</evidence>
<dbReference type="InterPro" id="IPR011645">
    <property type="entry name" value="HNOB_dom_associated"/>
</dbReference>
<evidence type="ECO:0000256" key="6">
    <source>
        <dbReference type="ARBA" id="ARBA00023239"/>
    </source>
</evidence>
<evidence type="ECO:0000256" key="1">
    <source>
        <dbReference type="ARBA" id="ARBA00004496"/>
    </source>
</evidence>
<dbReference type="SUPFAM" id="SSF111126">
    <property type="entry name" value="Ligand-binding domain in the NO signalling and Golgi transport"/>
    <property type="match status" value="1"/>
</dbReference>
<dbReference type="InterPro" id="IPR042463">
    <property type="entry name" value="HNOB_dom_associated_sf"/>
</dbReference>
<keyword evidence="7" id="KW-0141">cGMP biosynthesis</keyword>
<feature type="compositionally biased region" description="Low complexity" evidence="10">
    <location>
        <begin position="70"/>
        <end position="80"/>
    </location>
</feature>
<keyword evidence="5" id="KW-0342">GTP-binding</keyword>
<organism evidence="12 13">
    <name type="scientific">Oryzias latipes</name>
    <name type="common">Japanese rice fish</name>
    <name type="synonym">Japanese killifish</name>
    <dbReference type="NCBI Taxonomy" id="8090"/>
    <lineage>
        <taxon>Eukaryota</taxon>
        <taxon>Metazoa</taxon>
        <taxon>Chordata</taxon>
        <taxon>Craniata</taxon>
        <taxon>Vertebrata</taxon>
        <taxon>Euteleostomi</taxon>
        <taxon>Actinopterygii</taxon>
        <taxon>Neopterygii</taxon>
        <taxon>Teleostei</taxon>
        <taxon>Neoteleostei</taxon>
        <taxon>Acanthomorphata</taxon>
        <taxon>Ovalentaria</taxon>
        <taxon>Atherinomorphae</taxon>
        <taxon>Beloniformes</taxon>
        <taxon>Adrianichthyidae</taxon>
        <taxon>Oryziinae</taxon>
        <taxon>Oryzias</taxon>
    </lineage>
</organism>
<dbReference type="PROSITE" id="PS50125">
    <property type="entry name" value="GUANYLATE_CYCLASE_2"/>
    <property type="match status" value="1"/>
</dbReference>
<dbReference type="Gene3D" id="3.30.70.1230">
    <property type="entry name" value="Nucleotide cyclase"/>
    <property type="match status" value="1"/>
</dbReference>
<dbReference type="InterPro" id="IPR029787">
    <property type="entry name" value="Nucleotide_cyclase"/>
</dbReference>
<reference evidence="12 13" key="2">
    <citation type="submission" date="2017-04" db="EMBL/GenBank/DDBJ databases">
        <title>CpG methylation of centromeres and impact of large insertions on vertebrate speciation.</title>
        <authorList>
            <person name="Ichikawa K."/>
            <person name="Yoshimura J."/>
            <person name="Morishita S."/>
        </authorList>
    </citation>
    <scope>NUCLEOTIDE SEQUENCE</scope>
    <source>
        <strain evidence="12 13">HSOK</strain>
    </source>
</reference>
<dbReference type="GO" id="GO:0020037">
    <property type="term" value="F:heme binding"/>
    <property type="evidence" value="ECO:0007669"/>
    <property type="project" value="InterPro"/>
</dbReference>
<evidence type="ECO:0000259" key="11">
    <source>
        <dbReference type="PROSITE" id="PS50125"/>
    </source>
</evidence>
<dbReference type="CDD" id="cd07302">
    <property type="entry name" value="CHD"/>
    <property type="match status" value="1"/>
</dbReference>
<dbReference type="EC" id="4.6.1.2" evidence="2"/>
<keyword evidence="4" id="KW-0547">Nucleotide-binding</keyword>
<feature type="compositionally biased region" description="Low complexity" evidence="10">
    <location>
        <begin position="262"/>
        <end position="274"/>
    </location>
</feature>
<dbReference type="SMART" id="SM00044">
    <property type="entry name" value="CYCc"/>
    <property type="match status" value="1"/>
</dbReference>
<dbReference type="InterPro" id="IPR024096">
    <property type="entry name" value="NO_sig/Golgi_transp_ligand-bd"/>
</dbReference>
<dbReference type="Gene3D" id="3.30.450.260">
    <property type="entry name" value="Haem NO binding associated domain"/>
    <property type="match status" value="1"/>
</dbReference>